<dbReference type="Pfam" id="PF00795">
    <property type="entry name" value="CN_hydrolase"/>
    <property type="match status" value="1"/>
</dbReference>
<protein>
    <recommendedName>
        <fullName evidence="9">Apolipoprotein N-acyltransferase</fullName>
        <shortName evidence="9">ALP N-acyltransferase</shortName>
        <ecNumber evidence="9">2.3.1.269</ecNumber>
    </recommendedName>
</protein>
<dbReference type="NCBIfam" id="TIGR00546">
    <property type="entry name" value="lnt"/>
    <property type="match status" value="1"/>
</dbReference>
<dbReference type="HAMAP" id="MF_01148">
    <property type="entry name" value="Lnt"/>
    <property type="match status" value="1"/>
</dbReference>
<dbReference type="InterPro" id="IPR045378">
    <property type="entry name" value="LNT_N"/>
</dbReference>
<dbReference type="Gene3D" id="3.60.110.10">
    <property type="entry name" value="Carbon-nitrogen hydrolase"/>
    <property type="match status" value="1"/>
</dbReference>
<feature type="transmembrane region" description="Helical" evidence="9">
    <location>
        <begin position="135"/>
        <end position="155"/>
    </location>
</feature>
<feature type="transmembrane region" description="Helical" evidence="9">
    <location>
        <begin position="211"/>
        <end position="231"/>
    </location>
</feature>
<evidence type="ECO:0000313" key="12">
    <source>
        <dbReference type="Proteomes" id="UP001272242"/>
    </source>
</evidence>
<feature type="transmembrane region" description="Helical" evidence="9">
    <location>
        <begin position="49"/>
        <end position="67"/>
    </location>
</feature>
<evidence type="ECO:0000259" key="10">
    <source>
        <dbReference type="PROSITE" id="PS50263"/>
    </source>
</evidence>
<dbReference type="PANTHER" id="PTHR38686:SF1">
    <property type="entry name" value="APOLIPOPROTEIN N-ACYLTRANSFERASE"/>
    <property type="match status" value="1"/>
</dbReference>
<keyword evidence="7 9" id="KW-0472">Membrane</keyword>
<dbReference type="CDD" id="cd07571">
    <property type="entry name" value="ALP_N-acyl_transferase"/>
    <property type="match status" value="1"/>
</dbReference>
<gene>
    <name evidence="9 11" type="primary">lnt</name>
    <name evidence="11" type="ORF">R5W23_002175</name>
</gene>
<comment type="similarity">
    <text evidence="2 9">Belongs to the CN hydrolase family. Apolipoprotein N-acyltransferase subfamily.</text>
</comment>
<keyword evidence="6 9" id="KW-1133">Transmembrane helix</keyword>
<keyword evidence="8 9" id="KW-0012">Acyltransferase</keyword>
<dbReference type="RefSeq" id="WP_320687419.1">
    <property type="nucleotide sequence ID" value="NZ_JAXBLV010000186.1"/>
</dbReference>
<dbReference type="InterPro" id="IPR036526">
    <property type="entry name" value="C-N_Hydrolase_sf"/>
</dbReference>
<dbReference type="Pfam" id="PF20154">
    <property type="entry name" value="LNT_N"/>
    <property type="match status" value="1"/>
</dbReference>
<feature type="transmembrane region" description="Helical" evidence="9">
    <location>
        <begin position="79"/>
        <end position="97"/>
    </location>
</feature>
<evidence type="ECO:0000256" key="8">
    <source>
        <dbReference type="ARBA" id="ARBA00023315"/>
    </source>
</evidence>
<feature type="domain" description="CN hydrolase" evidence="10">
    <location>
        <begin position="247"/>
        <end position="542"/>
    </location>
</feature>
<evidence type="ECO:0000256" key="9">
    <source>
        <dbReference type="HAMAP-Rule" id="MF_01148"/>
    </source>
</evidence>
<keyword evidence="5 9" id="KW-0812">Transmembrane</keyword>
<dbReference type="PROSITE" id="PS50263">
    <property type="entry name" value="CN_HYDROLASE"/>
    <property type="match status" value="1"/>
</dbReference>
<comment type="catalytic activity">
    <reaction evidence="9">
        <text>N-terminal S-1,2-diacyl-sn-glyceryl-L-cysteinyl-[lipoprotein] + a glycerophospholipid = N-acyl-S-1,2-diacyl-sn-glyceryl-L-cysteinyl-[lipoprotein] + a 2-acyl-sn-glycero-3-phospholipid + H(+)</text>
        <dbReference type="Rhea" id="RHEA:48228"/>
        <dbReference type="Rhea" id="RHEA-COMP:14681"/>
        <dbReference type="Rhea" id="RHEA-COMP:14684"/>
        <dbReference type="ChEBI" id="CHEBI:15378"/>
        <dbReference type="ChEBI" id="CHEBI:136912"/>
        <dbReference type="ChEBI" id="CHEBI:140656"/>
        <dbReference type="ChEBI" id="CHEBI:140657"/>
        <dbReference type="ChEBI" id="CHEBI:140660"/>
        <dbReference type="EC" id="2.3.1.269"/>
    </reaction>
</comment>
<evidence type="ECO:0000256" key="5">
    <source>
        <dbReference type="ARBA" id="ARBA00022692"/>
    </source>
</evidence>
<evidence type="ECO:0000256" key="1">
    <source>
        <dbReference type="ARBA" id="ARBA00004651"/>
    </source>
</evidence>
<proteinExistence type="inferred from homology"/>
<reference evidence="12" key="1">
    <citation type="journal article" date="2023" name="Mar. Drugs">
        <title>Gemmata algarum, a Novel Planctomycete Isolated from an Algal Mat, Displays Antimicrobial Activity.</title>
        <authorList>
            <person name="Kumar G."/>
            <person name="Kallscheuer N."/>
            <person name="Kashif M."/>
            <person name="Ahamad S."/>
            <person name="Jagadeeshwari U."/>
            <person name="Pannikurungottu S."/>
            <person name="Haufschild T."/>
            <person name="Kabuu M."/>
            <person name="Sasikala C."/>
            <person name="Jogler C."/>
            <person name="Ramana C."/>
        </authorList>
    </citation>
    <scope>NUCLEOTIDE SEQUENCE [LARGE SCALE GENOMIC DNA]</scope>
    <source>
        <strain evidence="12">JC673</strain>
    </source>
</reference>
<dbReference type="Proteomes" id="UP001272242">
    <property type="component" value="Unassembled WGS sequence"/>
</dbReference>
<dbReference type="PANTHER" id="PTHR38686">
    <property type="entry name" value="APOLIPOPROTEIN N-ACYLTRANSFERASE"/>
    <property type="match status" value="1"/>
</dbReference>
<keyword evidence="3 9" id="KW-1003">Cell membrane</keyword>
<dbReference type="InterPro" id="IPR004563">
    <property type="entry name" value="Apolipo_AcylTrfase"/>
</dbReference>
<evidence type="ECO:0000256" key="3">
    <source>
        <dbReference type="ARBA" id="ARBA00022475"/>
    </source>
</evidence>
<dbReference type="EC" id="2.3.1.269" evidence="9"/>
<feature type="transmembrane region" description="Helical" evidence="9">
    <location>
        <begin position="167"/>
        <end position="190"/>
    </location>
</feature>
<comment type="caution">
    <text evidence="11">The sequence shown here is derived from an EMBL/GenBank/DDBJ whole genome shotgun (WGS) entry which is preliminary data.</text>
</comment>
<dbReference type="InterPro" id="IPR003010">
    <property type="entry name" value="C-N_Hydrolase"/>
</dbReference>
<dbReference type="EMBL" id="JAXBLV010000186">
    <property type="protein sequence ID" value="MDY3560926.1"/>
    <property type="molecule type" value="Genomic_DNA"/>
</dbReference>
<evidence type="ECO:0000313" key="11">
    <source>
        <dbReference type="EMBL" id="MDY3560926.1"/>
    </source>
</evidence>
<organism evidence="11 12">
    <name type="scientific">Gemmata algarum</name>
    <dbReference type="NCBI Taxonomy" id="2975278"/>
    <lineage>
        <taxon>Bacteria</taxon>
        <taxon>Pseudomonadati</taxon>
        <taxon>Planctomycetota</taxon>
        <taxon>Planctomycetia</taxon>
        <taxon>Gemmatales</taxon>
        <taxon>Gemmataceae</taxon>
        <taxon>Gemmata</taxon>
    </lineage>
</organism>
<comment type="pathway">
    <text evidence="9">Protein modification; lipoprotein biosynthesis (N-acyl transfer).</text>
</comment>
<dbReference type="SUPFAM" id="SSF56317">
    <property type="entry name" value="Carbon-nitrogen hydrolase"/>
    <property type="match status" value="1"/>
</dbReference>
<sequence length="578" mass="64307">MKPRVFVPAIASGVLLWLAFFPCDLGPLGFVALAPWLTLVRAPVSGWRRYLAAYLGGFTFFALATQWVRVAHPMMYGSWLGLAVVMPLFWLAALAVLRTLDSLKLPLAVSVPVAWVAFEFFRMHFPTGFTFMKHVGAYQMIGFGWYFLGYTQHAFTPLIQIADVGGVYAVSFVVGAVNGAVAELVLRFCVRPAPQPVGAPPISPSPSWKKVGRGLAFALVLFGAGLGYGFWQLNHAPFGEGPKVSAVQGNLTQDDKMDDPNGLLQSYSDLHYQAIQYDRAENRFYGDPPDLVVWPETCCPVDWCDVAPDASLGNAPQGFQRHRVDSQDWFLNRQWGTNVLFGLNGLEWDGTRVWKYNSALLVKPLARDPLWKPGDPQIAFSAAAGRYDKMHLVPFGEYVPLGDELPFMKVFTPYKHDYACRPGERWTRFPLTARDGRTFTFGCLICYEDSDPYLARQYAASEPVDFLVNISNDGWFKGTEEHEQHLAICRFRAIEARRAVVRSVNMGISGFIDSDGRLVKLPADRWSDSKKVDAIVTAVVPIDARRSAYAQFGDWVPAGCWLLALVGVAVGLVRRKVA</sequence>
<keyword evidence="4 9" id="KW-0808">Transferase</keyword>
<keyword evidence="12" id="KW-1185">Reference proteome</keyword>
<evidence type="ECO:0000256" key="7">
    <source>
        <dbReference type="ARBA" id="ARBA00023136"/>
    </source>
</evidence>
<comment type="subcellular location">
    <subcellularLocation>
        <location evidence="1 9">Cell membrane</location>
        <topology evidence="1 9">Multi-pass membrane protein</topology>
    </subcellularLocation>
</comment>
<evidence type="ECO:0000256" key="2">
    <source>
        <dbReference type="ARBA" id="ARBA00010065"/>
    </source>
</evidence>
<evidence type="ECO:0000256" key="6">
    <source>
        <dbReference type="ARBA" id="ARBA00022989"/>
    </source>
</evidence>
<comment type="function">
    <text evidence="9">Catalyzes the phospholipid dependent N-acylation of the N-terminal cysteine of apolipoprotein, the last step in lipoprotein maturation.</text>
</comment>
<evidence type="ECO:0000256" key="4">
    <source>
        <dbReference type="ARBA" id="ARBA00022679"/>
    </source>
</evidence>
<name>A0ABU5F0K1_9BACT</name>
<accession>A0ABU5F0K1</accession>
<feature type="transmembrane region" description="Helical" evidence="9">
    <location>
        <begin position="555"/>
        <end position="573"/>
    </location>
</feature>